<keyword evidence="2" id="KW-1185">Reference proteome</keyword>
<organism evidence="1 2">
    <name type="scientific">Euplotes crassus</name>
    <dbReference type="NCBI Taxonomy" id="5936"/>
    <lineage>
        <taxon>Eukaryota</taxon>
        <taxon>Sar</taxon>
        <taxon>Alveolata</taxon>
        <taxon>Ciliophora</taxon>
        <taxon>Intramacronucleata</taxon>
        <taxon>Spirotrichea</taxon>
        <taxon>Hypotrichia</taxon>
        <taxon>Euplotida</taxon>
        <taxon>Euplotidae</taxon>
        <taxon>Moneuplotes</taxon>
    </lineage>
</organism>
<comment type="caution">
    <text evidence="1">The sequence shown here is derived from an EMBL/GenBank/DDBJ whole genome shotgun (WGS) entry which is preliminary data.</text>
</comment>
<dbReference type="InterPro" id="IPR016024">
    <property type="entry name" value="ARM-type_fold"/>
</dbReference>
<dbReference type="InterPro" id="IPR011989">
    <property type="entry name" value="ARM-like"/>
</dbReference>
<dbReference type="SUPFAM" id="SSF48371">
    <property type="entry name" value="ARM repeat"/>
    <property type="match status" value="1"/>
</dbReference>
<dbReference type="Gene3D" id="1.25.10.10">
    <property type="entry name" value="Leucine-rich Repeat Variant"/>
    <property type="match status" value="1"/>
</dbReference>
<reference evidence="1" key="1">
    <citation type="submission" date="2023-07" db="EMBL/GenBank/DDBJ databases">
        <authorList>
            <consortium name="AG Swart"/>
            <person name="Singh M."/>
            <person name="Singh A."/>
            <person name="Seah K."/>
            <person name="Emmerich C."/>
        </authorList>
    </citation>
    <scope>NUCLEOTIDE SEQUENCE</scope>
    <source>
        <strain evidence="1">DP1</strain>
    </source>
</reference>
<accession>A0AAD1UJF0</accession>
<dbReference type="Proteomes" id="UP001295684">
    <property type="component" value="Unassembled WGS sequence"/>
</dbReference>
<dbReference type="AlphaFoldDB" id="A0AAD1UJF0"/>
<evidence type="ECO:0000313" key="2">
    <source>
        <dbReference type="Proteomes" id="UP001295684"/>
    </source>
</evidence>
<protein>
    <submittedName>
        <fullName evidence="1">Uncharacterized protein</fullName>
    </submittedName>
</protein>
<name>A0AAD1UJF0_EUPCR</name>
<dbReference type="EMBL" id="CAMPGE010007432">
    <property type="protein sequence ID" value="CAI2366349.1"/>
    <property type="molecule type" value="Genomic_DNA"/>
</dbReference>
<evidence type="ECO:0000313" key="1">
    <source>
        <dbReference type="EMBL" id="CAI2366349.1"/>
    </source>
</evidence>
<sequence length="508" mass="57080">MDDLEAIMNQLNDLKLEENPDNPEADLTEKLAGLSVEESPFGRNTQEVIKKIGSLEGVQNIVTCLSNSDLTGIPCKDLCILYTTEEEKLVLISLIGSCQLLQMKDAPLDKMIDWNLVNLLMNLIQNSEDPTVKVEITNSFSTLFKSNECALEMLLMEGFLPLVINNCFCNDEQLKTVSFQMLLNICKLNERYIEFMLQTGRFVSLIGILKRVPVDSDLQAQIIQFGRIVISSHDSFTAEEVNQLLEDLTNSLSIISKFNIQQNCIHGIESLISEGFENNILIKYQLKGYLETIKTNLDMDDPSQSNLCSTITNILSEIEEKEAEDDGSVQSGMLAKQEEVFRDHSDDVKIKYIRLLSLNIIDSKENIVELSPHLMVLVNNYSEFQGRILSMIVEAAYILLTRIPSETIIEIIKATSGDLGSFLIDNCSTFASNRRILVKLLVSLEKFCEVFSKASDDDQRVFDLYKEFATSIPQHVIDGVNPSEAENEMNSVFPKAKALLAHIKSEGC</sequence>
<gene>
    <name evidence="1" type="ORF">ECRASSUSDP1_LOCUS7622</name>
</gene>
<proteinExistence type="predicted"/>